<gene>
    <name evidence="10" type="ORF">BSAL_36490</name>
</gene>
<evidence type="ECO:0000313" key="11">
    <source>
        <dbReference type="Proteomes" id="UP000051952"/>
    </source>
</evidence>
<dbReference type="InterPro" id="IPR001752">
    <property type="entry name" value="Kinesin_motor_dom"/>
</dbReference>
<feature type="compositionally biased region" description="Polar residues" evidence="8">
    <location>
        <begin position="405"/>
        <end position="431"/>
    </location>
</feature>
<evidence type="ECO:0000256" key="6">
    <source>
        <dbReference type="PROSITE-ProRule" id="PRU00283"/>
    </source>
</evidence>
<feature type="region of interest" description="Disordered" evidence="8">
    <location>
        <begin position="401"/>
        <end position="432"/>
    </location>
</feature>
<feature type="non-terminal residue" evidence="10">
    <location>
        <position position="1"/>
    </location>
</feature>
<dbReference type="Pfam" id="PF00225">
    <property type="entry name" value="Kinesin"/>
    <property type="match status" value="1"/>
</dbReference>
<keyword evidence="11" id="KW-1185">Reference proteome</keyword>
<dbReference type="Proteomes" id="UP000051952">
    <property type="component" value="Unassembled WGS sequence"/>
</dbReference>
<dbReference type="PROSITE" id="PS50067">
    <property type="entry name" value="KINESIN_MOTOR_2"/>
    <property type="match status" value="1"/>
</dbReference>
<dbReference type="OrthoDB" id="3176171at2759"/>
<keyword evidence="3" id="KW-0547">Nucleotide-binding</keyword>
<dbReference type="GO" id="GO:0003777">
    <property type="term" value="F:microtubule motor activity"/>
    <property type="evidence" value="ECO:0007669"/>
    <property type="project" value="InterPro"/>
</dbReference>
<feature type="region of interest" description="Disordered" evidence="8">
    <location>
        <begin position="531"/>
        <end position="559"/>
    </location>
</feature>
<evidence type="ECO:0000256" key="8">
    <source>
        <dbReference type="SAM" id="MobiDB-lite"/>
    </source>
</evidence>
<feature type="coiled-coil region" evidence="7">
    <location>
        <begin position="124"/>
        <end position="158"/>
    </location>
</feature>
<dbReference type="InterPro" id="IPR036961">
    <property type="entry name" value="Kinesin_motor_dom_sf"/>
</dbReference>
<dbReference type="GO" id="GO:0007018">
    <property type="term" value="P:microtubule-based movement"/>
    <property type="evidence" value="ECO:0007669"/>
    <property type="project" value="InterPro"/>
</dbReference>
<dbReference type="AlphaFoldDB" id="A0A0S4JSA6"/>
<dbReference type="SUPFAM" id="SSF52540">
    <property type="entry name" value="P-loop containing nucleoside triphosphate hydrolases"/>
    <property type="match status" value="1"/>
</dbReference>
<evidence type="ECO:0000313" key="10">
    <source>
        <dbReference type="EMBL" id="CUG92280.1"/>
    </source>
</evidence>
<feature type="region of interest" description="Disordered" evidence="8">
    <location>
        <begin position="1"/>
        <end position="35"/>
    </location>
</feature>
<name>A0A0S4JSA6_BODSA</name>
<sequence>RRQRNHRSSPLVVSRSPSAAAAGGSTFGAPPSGRVHVPYRDSKLTELLQDSVGGTAKTMLIACISLVARDLEETKMTLEYATKARKIKNSPTADERDKFLLRIRSLEYQLQQALNKTPGSVTISREFYEEMLQLNARLEESNENAEKLSHMLSHAEASQRIEKYQQEENARAIRAAEDERTRCVSYLLQQVAQVDDIKSRLAASYASMHHTMEEAQCDWYVTADNILRRAENTTDNISSVEDLISTCPSGVGQLESVVRRVQTSVDELVSDMIERTKLHESCVREMATDRSRDVMEDLRSTNQKLQEITAQLTRTQEKVGRWHAESGSLSSSHTQWVETVQQRDPVVTPSLFITSLSTVKRETLRDVRSMLQLNGEQQQQQQPQQNGGSVMLRQSLAAQRGSVAQVRSTANTPSNAATKQLGGSTSATSAFAETEPSSPLLFSASSSSAPSIDVGATSALTKVKSLFKQSASLLTAWKHETLAGAPSSSAEGLIATVPLSQQQRVVLTQPPSAPALSHHVSTALTTEPATTLNSSYLPSSSSAKSTSTHETLAGAPSSSAEGLIATTVPLSQQQRVVLTQPQQSAPARITCRLLSQH</sequence>
<keyword evidence="4" id="KW-0067">ATP-binding</keyword>
<dbReference type="GO" id="GO:0005737">
    <property type="term" value="C:cytoplasm"/>
    <property type="evidence" value="ECO:0007669"/>
    <property type="project" value="UniProtKB-SubCell"/>
</dbReference>
<dbReference type="InterPro" id="IPR027417">
    <property type="entry name" value="P-loop_NTPase"/>
</dbReference>
<accession>A0A0S4JSA6</accession>
<dbReference type="EMBL" id="CYKH01002026">
    <property type="protein sequence ID" value="CUG92280.1"/>
    <property type="molecule type" value="Genomic_DNA"/>
</dbReference>
<dbReference type="Gene3D" id="3.40.850.10">
    <property type="entry name" value="Kinesin motor domain"/>
    <property type="match status" value="1"/>
</dbReference>
<protein>
    <submittedName>
        <fullName evidence="10">Kinesin, putative</fullName>
    </submittedName>
</protein>
<evidence type="ECO:0000256" key="5">
    <source>
        <dbReference type="ARBA" id="ARBA00023054"/>
    </source>
</evidence>
<keyword evidence="2" id="KW-0963">Cytoplasm</keyword>
<dbReference type="InterPro" id="IPR027640">
    <property type="entry name" value="Kinesin-like_fam"/>
</dbReference>
<feature type="compositionally biased region" description="Low complexity" evidence="8">
    <location>
        <begin position="8"/>
        <end position="33"/>
    </location>
</feature>
<evidence type="ECO:0000256" key="1">
    <source>
        <dbReference type="ARBA" id="ARBA00004496"/>
    </source>
</evidence>
<evidence type="ECO:0000259" key="9">
    <source>
        <dbReference type="PROSITE" id="PS50067"/>
    </source>
</evidence>
<dbReference type="GO" id="GO:0005524">
    <property type="term" value="F:ATP binding"/>
    <property type="evidence" value="ECO:0007669"/>
    <property type="project" value="UniProtKB-KW"/>
</dbReference>
<proteinExistence type="inferred from homology"/>
<comment type="similarity">
    <text evidence="6">Belongs to the TRAFAC class myosin-kinesin ATPase superfamily. Kinesin family.</text>
</comment>
<dbReference type="GO" id="GO:0008017">
    <property type="term" value="F:microtubule binding"/>
    <property type="evidence" value="ECO:0007669"/>
    <property type="project" value="InterPro"/>
</dbReference>
<evidence type="ECO:0000256" key="3">
    <source>
        <dbReference type="ARBA" id="ARBA00022741"/>
    </source>
</evidence>
<dbReference type="PANTHER" id="PTHR47969:SF15">
    <property type="entry name" value="CHROMOSOME-ASSOCIATED KINESIN KIF4A-RELATED"/>
    <property type="match status" value="1"/>
</dbReference>
<dbReference type="GO" id="GO:0005875">
    <property type="term" value="C:microtubule associated complex"/>
    <property type="evidence" value="ECO:0007669"/>
    <property type="project" value="TreeGrafter"/>
</dbReference>
<feature type="compositionally biased region" description="Low complexity" evidence="8">
    <location>
        <begin position="531"/>
        <end position="551"/>
    </location>
</feature>
<dbReference type="VEuPathDB" id="TriTrypDB:BSAL_36490"/>
<evidence type="ECO:0000256" key="4">
    <source>
        <dbReference type="ARBA" id="ARBA00022840"/>
    </source>
</evidence>
<keyword evidence="5 7" id="KW-0175">Coiled coil</keyword>
<comment type="caution">
    <text evidence="6">Lacks conserved residue(s) required for the propagation of feature annotation.</text>
</comment>
<dbReference type="GO" id="GO:0007052">
    <property type="term" value="P:mitotic spindle organization"/>
    <property type="evidence" value="ECO:0007669"/>
    <property type="project" value="TreeGrafter"/>
</dbReference>
<evidence type="ECO:0000256" key="2">
    <source>
        <dbReference type="ARBA" id="ARBA00022490"/>
    </source>
</evidence>
<reference evidence="11" key="1">
    <citation type="submission" date="2015-09" db="EMBL/GenBank/DDBJ databases">
        <authorList>
            <consortium name="Pathogen Informatics"/>
        </authorList>
    </citation>
    <scope>NUCLEOTIDE SEQUENCE [LARGE SCALE GENOMIC DNA]</scope>
    <source>
        <strain evidence="11">Lake Konstanz</strain>
    </source>
</reference>
<dbReference type="PANTHER" id="PTHR47969">
    <property type="entry name" value="CHROMOSOME-ASSOCIATED KINESIN KIF4A-RELATED"/>
    <property type="match status" value="1"/>
</dbReference>
<evidence type="ECO:0000256" key="7">
    <source>
        <dbReference type="SAM" id="Coils"/>
    </source>
</evidence>
<feature type="domain" description="Kinesin motor" evidence="9">
    <location>
        <begin position="1"/>
        <end position="87"/>
    </location>
</feature>
<organism evidence="10 11">
    <name type="scientific">Bodo saltans</name>
    <name type="common">Flagellated protozoan</name>
    <dbReference type="NCBI Taxonomy" id="75058"/>
    <lineage>
        <taxon>Eukaryota</taxon>
        <taxon>Discoba</taxon>
        <taxon>Euglenozoa</taxon>
        <taxon>Kinetoplastea</taxon>
        <taxon>Metakinetoplastina</taxon>
        <taxon>Eubodonida</taxon>
        <taxon>Bodonidae</taxon>
        <taxon>Bodo</taxon>
    </lineage>
</organism>
<comment type="subcellular location">
    <subcellularLocation>
        <location evidence="1">Cytoplasm</location>
    </subcellularLocation>
</comment>
<dbReference type="GO" id="GO:0051231">
    <property type="term" value="P:spindle elongation"/>
    <property type="evidence" value="ECO:0007669"/>
    <property type="project" value="TreeGrafter"/>
</dbReference>